<evidence type="ECO:0008006" key="3">
    <source>
        <dbReference type="Google" id="ProtNLM"/>
    </source>
</evidence>
<dbReference type="Gene3D" id="3.10.450.50">
    <property type="match status" value="1"/>
</dbReference>
<evidence type="ECO:0000313" key="2">
    <source>
        <dbReference type="Proteomes" id="UP000076715"/>
    </source>
</evidence>
<comment type="caution">
    <text evidence="1">The sequence shown here is derived from an EMBL/GenBank/DDBJ whole genome shotgun (WGS) entry which is preliminary data.</text>
</comment>
<dbReference type="OrthoDB" id="7869025at2"/>
<sequence>MNENKHTIAVKETIENLIKAGTSFDVDQLEVIYHKDLQVIMIDEQGELMMADKNAFKSLFQTKRDNNEDPLNTWAQFNHIEANETSAHCLITRKVKLTEEERKLVLSIDLIWQDDRWQVTREVIFSQAID</sequence>
<reference evidence="1 2" key="1">
    <citation type="submission" date="2016-01" db="EMBL/GenBank/DDBJ databases">
        <title>The draft genome sequence of Aquimarina sp. RZW4-3-2.</title>
        <authorList>
            <person name="Wang Y."/>
        </authorList>
    </citation>
    <scope>NUCLEOTIDE SEQUENCE [LARGE SCALE GENOMIC DNA]</scope>
    <source>
        <strain evidence="1 2">RZW4-3-2</strain>
    </source>
</reference>
<dbReference type="STRING" id="1642818.AWE51_02790"/>
<accession>A0A163CGB9</accession>
<dbReference type="AlphaFoldDB" id="A0A163CGB9"/>
<name>A0A163CGB9_9FLAO</name>
<organism evidence="1 2">
    <name type="scientific">Aquimarina aggregata</name>
    <dbReference type="NCBI Taxonomy" id="1642818"/>
    <lineage>
        <taxon>Bacteria</taxon>
        <taxon>Pseudomonadati</taxon>
        <taxon>Bacteroidota</taxon>
        <taxon>Flavobacteriia</taxon>
        <taxon>Flavobacteriales</taxon>
        <taxon>Flavobacteriaceae</taxon>
        <taxon>Aquimarina</taxon>
    </lineage>
</organism>
<evidence type="ECO:0000313" key="1">
    <source>
        <dbReference type="EMBL" id="KZS42385.1"/>
    </source>
</evidence>
<gene>
    <name evidence="1" type="ORF">AWE51_02790</name>
</gene>
<dbReference type="Proteomes" id="UP000076715">
    <property type="component" value="Unassembled WGS sequence"/>
</dbReference>
<dbReference type="RefSeq" id="WP_066310032.1">
    <property type="nucleotide sequence ID" value="NZ_CANLSS010000001.1"/>
</dbReference>
<dbReference type="EMBL" id="LQRT01000002">
    <property type="protein sequence ID" value="KZS42385.1"/>
    <property type="molecule type" value="Genomic_DNA"/>
</dbReference>
<proteinExistence type="predicted"/>
<keyword evidence="2" id="KW-1185">Reference proteome</keyword>
<protein>
    <recommendedName>
        <fullName evidence="3">DUF4440 domain-containing protein</fullName>
    </recommendedName>
</protein>